<evidence type="ECO:0000256" key="7">
    <source>
        <dbReference type="SAM" id="Coils"/>
    </source>
</evidence>
<dbReference type="InterPro" id="IPR036415">
    <property type="entry name" value="Lamin_tail_dom_sf"/>
</dbReference>
<dbReference type="SUPFAM" id="SSF64593">
    <property type="entry name" value="Intermediate filament protein, coiled coil region"/>
    <property type="match status" value="2"/>
</dbReference>
<dbReference type="PROSITE" id="PS51841">
    <property type="entry name" value="LTD"/>
    <property type="match status" value="1"/>
</dbReference>
<comment type="subcellular location">
    <subcellularLocation>
        <location evidence="5">Nucleus lamina</location>
    </subcellularLocation>
</comment>
<sequence>MERAMATMATPAKKQQQKQQQQQDHEGNEHQQQQQKIEMKSLLSPTRVTRLQEKESLVELNDRLAAYIERVRSLEVDKARLLARVSMWEEEEEEQRQKSERQREATGGLRAAYDAELAEVRRALDDALGAKAALEIQLRLAQVERDEGRSRCSKYEQEWNVALGRIRDMEVQLCAKEASLSTASGDKEYLETEVDDLRNQLNKLEGVLVSSKQQLEEETLARVDLENRMLTLQEELEFTKRIHEQEIHESRSKRETHVLEIDGGQQQAFEYKLSEALTELRQQHEEQVQLYRQELDQTMRAKLEKSILTPEKQSLDISIREDLREATSRVGTLSSQLSAAQHDLALLQGRVRELEETLSHERDQSKRRLDESDRELAELREVMDEQLIEYEQLLDIKLALDMEIAAYRKLLEGEESRLNLSPEKGVQSSVVQTSTSASHSIRTMPGKRKRVQLEGFVDSMAQSQRSVSQHASASGSIGIKEVDMEGKSVTMVNNSEKDQPLGGWVLKRQIEDQAEIAYKFSSRYVLKAGQTVTIWAANAGVSHNPPSDLLWKTQSSWGTGDDIRTSLLNSDGEEVAVRNVVRSSKVADKPDEEVMQYTREEPLQYQAKRRKCCVIC</sequence>
<dbReference type="Gene3D" id="2.60.40.1260">
    <property type="entry name" value="Lamin Tail domain"/>
    <property type="match status" value="1"/>
</dbReference>
<evidence type="ECO:0000259" key="10">
    <source>
        <dbReference type="PROSITE" id="PS51842"/>
    </source>
</evidence>
<dbReference type="Proteomes" id="UP001318040">
    <property type="component" value="Chromosome 13"/>
</dbReference>
<keyword evidence="4" id="KW-0449">Lipoprotein</keyword>
<dbReference type="AlphaFoldDB" id="A0AAJ7T122"/>
<dbReference type="GO" id="GO:0051664">
    <property type="term" value="P:nuclear pore localization"/>
    <property type="evidence" value="ECO:0007669"/>
    <property type="project" value="TreeGrafter"/>
</dbReference>
<feature type="region of interest" description="Disordered" evidence="8">
    <location>
        <begin position="422"/>
        <end position="445"/>
    </location>
</feature>
<feature type="domain" description="LTD" evidence="9">
    <location>
        <begin position="465"/>
        <end position="582"/>
    </location>
</feature>
<dbReference type="GO" id="GO:0090435">
    <property type="term" value="P:protein localization to nuclear envelope"/>
    <property type="evidence" value="ECO:0007669"/>
    <property type="project" value="TreeGrafter"/>
</dbReference>
<dbReference type="Pfam" id="PF00038">
    <property type="entry name" value="Filament"/>
    <property type="match status" value="1"/>
</dbReference>
<dbReference type="GO" id="GO:0007097">
    <property type="term" value="P:nuclear migration"/>
    <property type="evidence" value="ECO:0007669"/>
    <property type="project" value="TreeGrafter"/>
</dbReference>
<keyword evidence="4" id="KW-0636">Prenylation</keyword>
<evidence type="ECO:0000256" key="6">
    <source>
        <dbReference type="RuleBase" id="RU000685"/>
    </source>
</evidence>
<dbReference type="PANTHER" id="PTHR45721">
    <property type="entry name" value="LAMIN DM0-RELATED"/>
    <property type="match status" value="1"/>
</dbReference>
<feature type="coiled-coil region" evidence="7">
    <location>
        <begin position="337"/>
        <end position="396"/>
    </location>
</feature>
<dbReference type="GO" id="GO:0005200">
    <property type="term" value="F:structural constituent of cytoskeleton"/>
    <property type="evidence" value="ECO:0007669"/>
    <property type="project" value="TreeGrafter"/>
</dbReference>
<evidence type="ECO:0000259" key="9">
    <source>
        <dbReference type="PROSITE" id="PS51841"/>
    </source>
</evidence>
<evidence type="ECO:0000256" key="4">
    <source>
        <dbReference type="ARBA" id="ARBA00023289"/>
    </source>
</evidence>
<dbReference type="PROSITE" id="PS51842">
    <property type="entry name" value="IF_ROD_2"/>
    <property type="match status" value="1"/>
</dbReference>
<dbReference type="GO" id="GO:0005652">
    <property type="term" value="C:nuclear lamina"/>
    <property type="evidence" value="ECO:0007669"/>
    <property type="project" value="UniProtKB-SubCell"/>
</dbReference>
<dbReference type="GO" id="GO:0031507">
    <property type="term" value="P:heterochromatin formation"/>
    <property type="evidence" value="ECO:0007669"/>
    <property type="project" value="TreeGrafter"/>
</dbReference>
<dbReference type="SMART" id="SM01391">
    <property type="entry name" value="Filament"/>
    <property type="match status" value="1"/>
</dbReference>
<evidence type="ECO:0000256" key="3">
    <source>
        <dbReference type="ARBA" id="ARBA00023242"/>
    </source>
</evidence>
<dbReference type="Gene3D" id="1.20.5.170">
    <property type="match status" value="1"/>
</dbReference>
<feature type="domain" description="IF rod" evidence="10">
    <location>
        <begin position="53"/>
        <end position="418"/>
    </location>
</feature>
<evidence type="ECO:0000313" key="11">
    <source>
        <dbReference type="Proteomes" id="UP001318040"/>
    </source>
</evidence>
<dbReference type="InterPro" id="IPR001322">
    <property type="entry name" value="Lamin_tail_dom"/>
</dbReference>
<keyword evidence="11" id="KW-1185">Reference proteome</keyword>
<keyword evidence="3" id="KW-0539">Nucleus</keyword>
<evidence type="ECO:0000256" key="5">
    <source>
        <dbReference type="ARBA" id="ARBA00024186"/>
    </source>
</evidence>
<feature type="coiled-coil region" evidence="7">
    <location>
        <begin position="274"/>
        <end position="301"/>
    </location>
</feature>
<accession>A0AAJ7T122</accession>
<organism evidence="11 12">
    <name type="scientific">Petromyzon marinus</name>
    <name type="common">Sea lamprey</name>
    <dbReference type="NCBI Taxonomy" id="7757"/>
    <lineage>
        <taxon>Eukaryota</taxon>
        <taxon>Metazoa</taxon>
        <taxon>Chordata</taxon>
        <taxon>Craniata</taxon>
        <taxon>Vertebrata</taxon>
        <taxon>Cyclostomata</taxon>
        <taxon>Hyperoartia</taxon>
        <taxon>Petromyzontiformes</taxon>
        <taxon>Petromyzontidae</taxon>
        <taxon>Petromyzon</taxon>
    </lineage>
</organism>
<evidence type="ECO:0000256" key="2">
    <source>
        <dbReference type="ARBA" id="ARBA00023054"/>
    </source>
</evidence>
<feature type="region of interest" description="Disordered" evidence="8">
    <location>
        <begin position="88"/>
        <end position="107"/>
    </location>
</feature>
<dbReference type="SUPFAM" id="SSF74853">
    <property type="entry name" value="Lamin A/C globular tail domain"/>
    <property type="match status" value="1"/>
</dbReference>
<proteinExistence type="inferred from homology"/>
<gene>
    <name evidence="12" type="primary">LMNB1</name>
</gene>
<evidence type="ECO:0000313" key="12">
    <source>
        <dbReference type="RefSeq" id="XP_032809366.1"/>
    </source>
</evidence>
<feature type="compositionally biased region" description="Basic and acidic residues" evidence="8">
    <location>
        <begin position="95"/>
        <end position="104"/>
    </location>
</feature>
<keyword evidence="2 7" id="KW-0175">Coiled coil</keyword>
<dbReference type="GO" id="GO:0006998">
    <property type="term" value="P:nuclear envelope organization"/>
    <property type="evidence" value="ECO:0007669"/>
    <property type="project" value="TreeGrafter"/>
</dbReference>
<feature type="region of interest" description="Disordered" evidence="8">
    <location>
        <begin position="1"/>
        <end position="41"/>
    </location>
</feature>
<dbReference type="GO" id="GO:0005882">
    <property type="term" value="C:intermediate filament"/>
    <property type="evidence" value="ECO:0007669"/>
    <property type="project" value="UniProtKB-KW"/>
</dbReference>
<feature type="compositionally biased region" description="Low complexity" evidence="8">
    <location>
        <begin position="13"/>
        <end position="22"/>
    </location>
</feature>
<dbReference type="CTD" id="4001"/>
<dbReference type="InterPro" id="IPR039008">
    <property type="entry name" value="IF_rod_dom"/>
</dbReference>
<evidence type="ECO:0000256" key="8">
    <source>
        <dbReference type="SAM" id="MobiDB-lite"/>
    </source>
</evidence>
<dbReference type="PANTHER" id="PTHR45721:SF11">
    <property type="entry name" value="LAMIN DM0-RELATED"/>
    <property type="match status" value="1"/>
</dbReference>
<name>A0AAJ7T122_PETMA</name>
<dbReference type="Gene3D" id="1.20.5.1160">
    <property type="entry name" value="Vasodilator-stimulated phosphoprotein"/>
    <property type="match status" value="1"/>
</dbReference>
<dbReference type="InterPro" id="IPR018039">
    <property type="entry name" value="IF_conserved"/>
</dbReference>
<keyword evidence="1 6" id="KW-0403">Intermediate filament</keyword>
<reference evidence="12" key="1">
    <citation type="submission" date="2025-08" db="UniProtKB">
        <authorList>
            <consortium name="RefSeq"/>
        </authorList>
    </citation>
    <scope>IDENTIFICATION</scope>
    <source>
        <tissue evidence="12">Sperm</tissue>
    </source>
</reference>
<dbReference type="Pfam" id="PF00932">
    <property type="entry name" value="LTD"/>
    <property type="match status" value="1"/>
</dbReference>
<evidence type="ECO:0000256" key="1">
    <source>
        <dbReference type="ARBA" id="ARBA00022754"/>
    </source>
</evidence>
<comment type="similarity">
    <text evidence="6">Belongs to the intermediate filament family.</text>
</comment>
<dbReference type="RefSeq" id="XP_032809366.1">
    <property type="nucleotide sequence ID" value="XM_032953475.1"/>
</dbReference>
<dbReference type="PROSITE" id="PS00226">
    <property type="entry name" value="IF_ROD_1"/>
    <property type="match status" value="1"/>
</dbReference>
<feature type="coiled-coil region" evidence="7">
    <location>
        <begin position="180"/>
        <end position="242"/>
    </location>
</feature>
<protein>
    <submittedName>
        <fullName evidence="12">Lamin-B1 isoform X2</fullName>
    </submittedName>
</protein>
<feature type="compositionally biased region" description="Low complexity" evidence="8">
    <location>
        <begin position="426"/>
        <end position="440"/>
    </location>
</feature>